<dbReference type="PANTHER" id="PTHR11909">
    <property type="entry name" value="CASEIN KINASE-RELATED"/>
    <property type="match status" value="1"/>
</dbReference>
<dbReference type="EMBL" id="PDUG01000007">
    <property type="protein sequence ID" value="PIC14599.1"/>
    <property type="molecule type" value="Genomic_DNA"/>
</dbReference>
<protein>
    <recommendedName>
        <fullName evidence="4">Protein kinase domain-containing protein</fullName>
    </recommendedName>
</protein>
<evidence type="ECO:0000256" key="1">
    <source>
        <dbReference type="SAM" id="MobiDB-lite"/>
    </source>
</evidence>
<gene>
    <name evidence="2" type="primary">Cni-prde-1</name>
    <name evidence="2" type="ORF">B9Z55_026853</name>
</gene>
<proteinExistence type="predicted"/>
<dbReference type="Gene3D" id="1.10.510.10">
    <property type="entry name" value="Transferase(Phosphotransferase) domain 1"/>
    <property type="match status" value="1"/>
</dbReference>
<dbReference type="OrthoDB" id="5815041at2759"/>
<feature type="region of interest" description="Disordered" evidence="1">
    <location>
        <begin position="483"/>
        <end position="556"/>
    </location>
</feature>
<feature type="compositionally biased region" description="Basic and acidic residues" evidence="1">
    <location>
        <begin position="536"/>
        <end position="548"/>
    </location>
</feature>
<dbReference type="STRING" id="1611254.A0A2G5SI52"/>
<evidence type="ECO:0000313" key="3">
    <source>
        <dbReference type="Proteomes" id="UP000230233"/>
    </source>
</evidence>
<evidence type="ECO:0008006" key="4">
    <source>
        <dbReference type="Google" id="ProtNLM"/>
    </source>
</evidence>
<evidence type="ECO:0000313" key="2">
    <source>
        <dbReference type="EMBL" id="PIC14599.1"/>
    </source>
</evidence>
<name>A0A2G5SI52_9PELO</name>
<reference evidence="3" key="1">
    <citation type="submission" date="2017-10" db="EMBL/GenBank/DDBJ databases">
        <title>Rapid genome shrinkage in a self-fertile nematode reveals novel sperm competition proteins.</title>
        <authorList>
            <person name="Yin D."/>
            <person name="Schwarz E.M."/>
            <person name="Thomas C.G."/>
            <person name="Felde R.L."/>
            <person name="Korf I.F."/>
            <person name="Cutter A.D."/>
            <person name="Schartner C.M."/>
            <person name="Ralston E.J."/>
            <person name="Meyer B.J."/>
            <person name="Haag E.S."/>
        </authorList>
    </citation>
    <scope>NUCLEOTIDE SEQUENCE [LARGE SCALE GENOMIC DNA]</scope>
    <source>
        <strain evidence="3">JU1422</strain>
    </source>
</reference>
<sequence length="556" mass="64654">MSRARRGHDLETVVHRFSDDDLANLKPKRVFVDKWIILKKLKKRNNSHCYQVCDKAVKNFGVLYLEQGEDNVTSIPLQVELLTKMYSNGYSHRFNQILDTGIINNSVYWMITRIRPGPTLKKLLECSGTPGVISSKTASFIACDILSTIELLNSSSHVLRDFNTEQWKLDVETRMIYLDDVSDVGMSSDKRHLLIDEIHLKTARELNLSWKYTDCSSLKYAPCSFLIHGSEMHQMTEFDEFEMLIYILYDLTRGKLPWTDLKCQQAMLEMKRDFLSEIPDLKSLTDKKSADYWFAMSLNNLAEHLKTAEKVQDTLEKQAVRGGAWCPKGPRAPALLSIINYRRLIEDFQKIVCNGQPEWDVHWRDVALDWEKEADESQMRQIEKLELLRKSEELAEEWKRLEAIREHYEIMEEDGLLEREKNRLSIDRFLKIKTGESMTPEESADIEKKLMEFKRKIELNRELKRAQKLKKNKLIQEIKMELEDPEYEGGASTSSSAGPSTSSDAYSQRLPNLPNLPEDVDDDDDVEIQKAENLPDDLKIDEKEIKEELPDDEFDV</sequence>
<dbReference type="SUPFAM" id="SSF56112">
    <property type="entry name" value="Protein kinase-like (PK-like)"/>
    <property type="match status" value="1"/>
</dbReference>
<comment type="caution">
    <text evidence="2">The sequence shown here is derived from an EMBL/GenBank/DDBJ whole genome shotgun (WGS) entry which is preliminary data.</text>
</comment>
<accession>A0A2G5SI52</accession>
<keyword evidence="3" id="KW-1185">Reference proteome</keyword>
<organism evidence="2 3">
    <name type="scientific">Caenorhabditis nigoni</name>
    <dbReference type="NCBI Taxonomy" id="1611254"/>
    <lineage>
        <taxon>Eukaryota</taxon>
        <taxon>Metazoa</taxon>
        <taxon>Ecdysozoa</taxon>
        <taxon>Nematoda</taxon>
        <taxon>Chromadorea</taxon>
        <taxon>Rhabditida</taxon>
        <taxon>Rhabditina</taxon>
        <taxon>Rhabditomorpha</taxon>
        <taxon>Rhabditoidea</taxon>
        <taxon>Rhabditidae</taxon>
        <taxon>Peloderinae</taxon>
        <taxon>Caenorhabditis</taxon>
    </lineage>
</organism>
<dbReference type="InterPro" id="IPR011009">
    <property type="entry name" value="Kinase-like_dom_sf"/>
</dbReference>
<dbReference type="AlphaFoldDB" id="A0A2G5SI52"/>
<dbReference type="Proteomes" id="UP000230233">
    <property type="component" value="Unassembled WGS sequence"/>
</dbReference>
<dbReference type="FunFam" id="1.10.510.10:FF:002046">
    <property type="entry name" value="piRNA biogenesis factor prde-1"/>
    <property type="match status" value="1"/>
</dbReference>
<dbReference type="InterPro" id="IPR050235">
    <property type="entry name" value="CK1_Ser-Thr_kinase"/>
</dbReference>
<feature type="compositionally biased region" description="Low complexity" evidence="1">
    <location>
        <begin position="489"/>
        <end position="517"/>
    </location>
</feature>